<dbReference type="PANTHER" id="PTHR21228:SF40">
    <property type="entry name" value="LD45607P"/>
    <property type="match status" value="1"/>
</dbReference>
<dbReference type="GO" id="GO:0009507">
    <property type="term" value="C:chloroplast"/>
    <property type="evidence" value="ECO:0007669"/>
    <property type="project" value="GOC"/>
</dbReference>
<reference evidence="3" key="1">
    <citation type="journal article" date="2016" name="Nat. Commun.">
        <title>The Gonium pectorale genome demonstrates co-option of cell cycle regulation during the evolution of multicellularity.</title>
        <authorList>
            <person name="Hanschen E.R."/>
            <person name="Marriage T.N."/>
            <person name="Ferris P.J."/>
            <person name="Hamaji T."/>
            <person name="Toyoda A."/>
            <person name="Fujiyama A."/>
            <person name="Neme R."/>
            <person name="Noguchi H."/>
            <person name="Minakuchi Y."/>
            <person name="Suzuki M."/>
            <person name="Kawai-Toyooka H."/>
            <person name="Smith D.R."/>
            <person name="Sparks H."/>
            <person name="Anderson J."/>
            <person name="Bakaric R."/>
            <person name="Luria V."/>
            <person name="Karger A."/>
            <person name="Kirschner M.W."/>
            <person name="Durand P.M."/>
            <person name="Michod R.E."/>
            <person name="Nozaki H."/>
            <person name="Olson B.J."/>
        </authorList>
    </citation>
    <scope>NUCLEOTIDE SEQUENCE [LARGE SCALE GENOMIC DNA]</scope>
    <source>
        <strain evidence="3">NIES-2863</strain>
    </source>
</reference>
<feature type="region of interest" description="Disordered" evidence="1">
    <location>
        <begin position="945"/>
        <end position="967"/>
    </location>
</feature>
<keyword evidence="3" id="KW-1185">Reference proteome</keyword>
<dbReference type="AlphaFoldDB" id="A0A150GQF2"/>
<proteinExistence type="predicted"/>
<dbReference type="GO" id="GO:0003723">
    <property type="term" value="F:RNA binding"/>
    <property type="evidence" value="ECO:0007669"/>
    <property type="project" value="TreeGrafter"/>
</dbReference>
<name>A0A150GQF2_GONPE</name>
<accession>A0A150GQF2</accession>
<dbReference type="GO" id="GO:0005759">
    <property type="term" value="C:mitochondrial matrix"/>
    <property type="evidence" value="ECO:0007669"/>
    <property type="project" value="TreeGrafter"/>
</dbReference>
<gene>
    <name evidence="2" type="ORF">GPECTOR_10g1119</name>
</gene>
<dbReference type="EMBL" id="LSYV01000011">
    <property type="protein sequence ID" value="KXZ52096.1"/>
    <property type="molecule type" value="Genomic_DNA"/>
</dbReference>
<dbReference type="GO" id="GO:0000963">
    <property type="term" value="P:mitochondrial RNA processing"/>
    <property type="evidence" value="ECO:0007669"/>
    <property type="project" value="TreeGrafter"/>
</dbReference>
<feature type="compositionally biased region" description="Low complexity" evidence="1">
    <location>
        <begin position="94"/>
        <end position="115"/>
    </location>
</feature>
<dbReference type="GO" id="GO:0035770">
    <property type="term" value="C:ribonucleoprotein granule"/>
    <property type="evidence" value="ECO:0007669"/>
    <property type="project" value="TreeGrafter"/>
</dbReference>
<dbReference type="Proteomes" id="UP000075714">
    <property type="component" value="Unassembled WGS sequence"/>
</dbReference>
<comment type="caution">
    <text evidence="2">The sequence shown here is derived from an EMBL/GenBank/DDBJ whole genome shotgun (WGS) entry which is preliminary data.</text>
</comment>
<feature type="region of interest" description="Disordered" evidence="1">
    <location>
        <begin position="704"/>
        <end position="736"/>
    </location>
</feature>
<organism evidence="2 3">
    <name type="scientific">Gonium pectorale</name>
    <name type="common">Green alga</name>
    <dbReference type="NCBI Taxonomy" id="33097"/>
    <lineage>
        <taxon>Eukaryota</taxon>
        <taxon>Viridiplantae</taxon>
        <taxon>Chlorophyta</taxon>
        <taxon>core chlorophytes</taxon>
        <taxon>Chlorophyceae</taxon>
        <taxon>CS clade</taxon>
        <taxon>Chlamydomonadales</taxon>
        <taxon>Volvocaceae</taxon>
        <taxon>Gonium</taxon>
    </lineage>
</organism>
<feature type="compositionally biased region" description="Low complexity" evidence="1">
    <location>
        <begin position="122"/>
        <end position="132"/>
    </location>
</feature>
<dbReference type="OrthoDB" id="2019031at2759"/>
<dbReference type="PANTHER" id="PTHR21228">
    <property type="entry name" value="FAST LEU-RICH DOMAIN-CONTAINING"/>
    <property type="match status" value="1"/>
</dbReference>
<feature type="region of interest" description="Disordered" evidence="1">
    <location>
        <begin position="71"/>
        <end position="132"/>
    </location>
</feature>
<evidence type="ECO:0000313" key="2">
    <source>
        <dbReference type="EMBL" id="KXZ52096.1"/>
    </source>
</evidence>
<evidence type="ECO:0000313" key="3">
    <source>
        <dbReference type="Proteomes" id="UP000075714"/>
    </source>
</evidence>
<protein>
    <recommendedName>
        <fullName evidence="4">FAST kinase leucine-rich domain-containing protein</fullName>
    </recommendedName>
</protein>
<evidence type="ECO:0008006" key="4">
    <source>
        <dbReference type="Google" id="ProtNLM"/>
    </source>
</evidence>
<dbReference type="GO" id="GO:0044528">
    <property type="term" value="P:regulation of mitochondrial mRNA stability"/>
    <property type="evidence" value="ECO:0007669"/>
    <property type="project" value="TreeGrafter"/>
</dbReference>
<evidence type="ECO:0000256" key="1">
    <source>
        <dbReference type="SAM" id="MobiDB-lite"/>
    </source>
</evidence>
<dbReference type="InterPro" id="IPR050870">
    <property type="entry name" value="FAST_kinase"/>
</dbReference>
<dbReference type="GO" id="GO:1901259">
    <property type="term" value="P:chloroplast rRNA processing"/>
    <property type="evidence" value="ECO:0007669"/>
    <property type="project" value="TreeGrafter"/>
</dbReference>
<sequence length="967" mass="100553">MYSAIRGQGGRRQQRSRELNAAALTQSITRTGSVAELEALVRKHRRKFNHIHVAAAIVRLAKLRSGSADGERAALLQPAGQPGEESRPHSQHMQQQGWEPQQQQHQTPQPAAAPRPGRRRPPAGGQPSPLSPPLLADLTADFVAVHEQYDTARQYANVIWALGCLGCEPNPRLLPAAAASLLAADSAKLTGAPPQELSNLALGLAKLGYRDVALWSAIIAAGKQRLEAFKPQELHNLAWAVAAASQDRSMISAAVQTALPQLRRFNPSGLANLLWACATAQCECGELFDGAATVLLAAPPAALGSQDVANTAWAFAKLQHQHPALMAHLASRVLGGGAELLAGAATQELVSMLWAFAAQPPPATALMAAAAVREAAARSGGGGVGGLRQGAAEEGRPAADFALGEAHSAVGRTPSSGPTSASIVTAGLVPQLLAVLLPELARRHDLTPQGASNALWAAGRLQPAPLPAAPLAALLAAAGARAGGMSDQELANALWAAGELRAAGHRVSADSIAQLVSTACCPQRLESLGPPALAQLMAAAAKLRLPRVSRFVGAVDALGQRLLRVLPGCGPQELCVMAASLAEAVHVCRYCNPILLNGLGNVAAARVDRMDPQGLSMLLWSFARAKHYHGPLTSAICRVASPRLREFSDFELSNLVCALAVLECQERQLLVRAARVLVARSHAALGSRPQLRRLPPELHAEVEPAQVALQPRRPPSRAPSSDGAAGGDGGSGRSRSWAARSAAAAASVGGGAAASAASGGLRSTPWSSADSADLDDADGGGGLGAGGAAATAQGHAKSMAKLLWGFAKCNLYNAVLYRLLAAELRPLLRLLTPHELTQVLWAVAYHGHSCPELLEAAASAVSASLPRLCAWDGSVVAWAFAKLGYPHRGLMEALQVHAMRLAEYKEPCLCRLAWACATLDVPLAEPLLGRLHAARRAAAARAAHSSYDGADGEPPPASDAGRCDAEW</sequence>